<keyword evidence="1" id="KW-0472">Membrane</keyword>
<proteinExistence type="predicted"/>
<protein>
    <submittedName>
        <fullName evidence="2">LRC28 protein</fullName>
    </submittedName>
</protein>
<keyword evidence="1" id="KW-1133">Transmembrane helix</keyword>
<evidence type="ECO:0000313" key="3">
    <source>
        <dbReference type="Proteomes" id="UP001166093"/>
    </source>
</evidence>
<evidence type="ECO:0000313" key="2">
    <source>
        <dbReference type="EMBL" id="MBN3288180.1"/>
    </source>
</evidence>
<keyword evidence="3" id="KW-1185">Reference proteome</keyword>
<feature type="non-terminal residue" evidence="2">
    <location>
        <position position="74"/>
    </location>
</feature>
<organism evidence="2 3">
    <name type="scientific">Polyodon spathula</name>
    <name type="common">North American paddlefish</name>
    <name type="synonym">Squalus spathula</name>
    <dbReference type="NCBI Taxonomy" id="7913"/>
    <lineage>
        <taxon>Eukaryota</taxon>
        <taxon>Metazoa</taxon>
        <taxon>Chordata</taxon>
        <taxon>Craniata</taxon>
        <taxon>Vertebrata</taxon>
        <taxon>Euteleostomi</taxon>
        <taxon>Actinopterygii</taxon>
        <taxon>Chondrostei</taxon>
        <taxon>Acipenseriformes</taxon>
        <taxon>Polyodontidae</taxon>
        <taxon>Polyodon</taxon>
    </lineage>
</organism>
<reference evidence="2" key="1">
    <citation type="journal article" date="2021" name="Cell">
        <title>Tracing the genetic footprints of vertebrate landing in non-teleost ray-finned fishes.</title>
        <authorList>
            <person name="Bi X."/>
            <person name="Wang K."/>
            <person name="Yang L."/>
            <person name="Pan H."/>
            <person name="Jiang H."/>
            <person name="Wei Q."/>
            <person name="Fang M."/>
            <person name="Yu H."/>
            <person name="Zhu C."/>
            <person name="Cai Y."/>
            <person name="He Y."/>
            <person name="Gan X."/>
            <person name="Zeng H."/>
            <person name="Yu D."/>
            <person name="Zhu Y."/>
            <person name="Jiang H."/>
            <person name="Qiu Q."/>
            <person name="Yang H."/>
            <person name="Zhang Y.E."/>
            <person name="Wang W."/>
            <person name="Zhu M."/>
            <person name="He S."/>
            <person name="Zhang G."/>
        </authorList>
    </citation>
    <scope>NUCLEOTIDE SEQUENCE</scope>
    <source>
        <strain evidence="2">Pddl_001</strain>
    </source>
</reference>
<name>A0ABS2YPN2_POLSP</name>
<keyword evidence="1" id="KW-0812">Transmembrane</keyword>
<comment type="caution">
    <text evidence="2">The sequence shown here is derived from an EMBL/GenBank/DDBJ whole genome shotgun (WGS) entry which is preliminary data.</text>
</comment>
<evidence type="ECO:0000256" key="1">
    <source>
        <dbReference type="SAM" id="Phobius"/>
    </source>
</evidence>
<gene>
    <name evidence="2" type="primary">Lrrc28_1</name>
    <name evidence="2" type="ORF">GTO93_0001578</name>
</gene>
<dbReference type="Proteomes" id="UP001166093">
    <property type="component" value="Unassembled WGS sequence"/>
</dbReference>
<accession>A0ABS2YPN2</accession>
<sequence>MASEVHETIWMAKQERHKNLFLNYRNLSHFPLELLKGEGLQYLERLYMKRNSLTSLVLASTTLCTALLCTLASH</sequence>
<feature type="transmembrane region" description="Helical" evidence="1">
    <location>
        <begin position="53"/>
        <end position="73"/>
    </location>
</feature>
<feature type="non-terminal residue" evidence="2">
    <location>
        <position position="1"/>
    </location>
</feature>
<dbReference type="EMBL" id="JAAWVQ010173064">
    <property type="protein sequence ID" value="MBN3288180.1"/>
    <property type="molecule type" value="Genomic_DNA"/>
</dbReference>